<keyword evidence="4" id="KW-1185">Reference proteome</keyword>
<feature type="signal peptide" evidence="1">
    <location>
        <begin position="1"/>
        <end position="24"/>
    </location>
</feature>
<dbReference type="PRINTS" id="PR00111">
    <property type="entry name" value="ABHYDROLASE"/>
</dbReference>
<name>W0VAV5_9BURK</name>
<dbReference type="InterPro" id="IPR000073">
    <property type="entry name" value="AB_hydrolase_1"/>
</dbReference>
<feature type="domain" description="AB hydrolase-1" evidence="2">
    <location>
        <begin position="66"/>
        <end position="287"/>
    </location>
</feature>
<reference evidence="3 4" key="1">
    <citation type="journal article" date="2015" name="Genome Announc.">
        <title>Genome Sequence of Mushroom Soft-Rot Pathogen Janthinobacterium agaricidamnosum.</title>
        <authorList>
            <person name="Graupner K."/>
            <person name="Lackner G."/>
            <person name="Hertweck C."/>
        </authorList>
    </citation>
    <scope>NUCLEOTIDE SEQUENCE [LARGE SCALE GENOMIC DNA]</scope>
    <source>
        <strain evidence="4">NBRC 102515 / DSM 9628</strain>
    </source>
</reference>
<dbReference type="InterPro" id="IPR050228">
    <property type="entry name" value="Carboxylesterase_BioH"/>
</dbReference>
<evidence type="ECO:0000256" key="1">
    <source>
        <dbReference type="SAM" id="SignalP"/>
    </source>
</evidence>
<protein>
    <submittedName>
        <fullName evidence="3">Alpha/beta hydrolase fold family protein</fullName>
    </submittedName>
</protein>
<feature type="chain" id="PRO_5004797533" evidence="1">
    <location>
        <begin position="25"/>
        <end position="325"/>
    </location>
</feature>
<dbReference type="KEGG" id="jag:GJA_5333"/>
<proteinExistence type="predicted"/>
<dbReference type="eggNOG" id="COG2267">
    <property type="taxonomic scope" value="Bacteria"/>
</dbReference>
<dbReference type="PANTHER" id="PTHR43194:SF2">
    <property type="entry name" value="PEROXISOMAL MEMBRANE PROTEIN LPX1"/>
    <property type="match status" value="1"/>
</dbReference>
<keyword evidence="3" id="KW-0378">Hydrolase</keyword>
<dbReference type="PRINTS" id="PR00412">
    <property type="entry name" value="EPOXHYDRLASE"/>
</dbReference>
<dbReference type="Proteomes" id="UP000027604">
    <property type="component" value="Chromosome I"/>
</dbReference>
<sequence length="325" mass="35126">MMHWFKRAFISFIAAVSASTPLSAAATEQLDDAARQELLQSGSAQQFVKLPLGIMHVRADGPLDGPVVLLVHGGVVGGFGFEKWRKPLADAGFRVLVPDLFGYGYSDRPKLPYTRQFYVDQIRQLLDALEIREPVAIVGASLGGAIVTAFTAQAPARVRSVVLMAPAGGGRVPVVNPVLLWPVVGDTVFHFFGASNMRTLMDKAYADSPDRASMAQWMASQTRYRGFAEGVLNTLRNYDAAWQPDDYAALGQTGIPVLALWGTADTVNPYAQAQVLARAVPQMKIVPLEGKGHAITFGASEQVLDAVLPFLKTATAQRSADWLSR</sequence>
<dbReference type="PANTHER" id="PTHR43194">
    <property type="entry name" value="HYDROLASE ALPHA/BETA FOLD FAMILY"/>
    <property type="match status" value="1"/>
</dbReference>
<accession>W0VAV5</accession>
<dbReference type="AlphaFoldDB" id="W0VAV5"/>
<evidence type="ECO:0000313" key="4">
    <source>
        <dbReference type="Proteomes" id="UP000027604"/>
    </source>
</evidence>
<dbReference type="HOGENOM" id="CLU_020336_11_0_4"/>
<dbReference type="PATRIC" id="fig|1349767.4.peg.1927"/>
<dbReference type="SUPFAM" id="SSF53474">
    <property type="entry name" value="alpha/beta-Hydrolases"/>
    <property type="match status" value="1"/>
</dbReference>
<dbReference type="InterPro" id="IPR029058">
    <property type="entry name" value="AB_hydrolase_fold"/>
</dbReference>
<organism evidence="3 4">
    <name type="scientific">Janthinobacterium agaricidamnosum NBRC 102515 = DSM 9628</name>
    <dbReference type="NCBI Taxonomy" id="1349767"/>
    <lineage>
        <taxon>Bacteria</taxon>
        <taxon>Pseudomonadati</taxon>
        <taxon>Pseudomonadota</taxon>
        <taxon>Betaproteobacteria</taxon>
        <taxon>Burkholderiales</taxon>
        <taxon>Oxalobacteraceae</taxon>
        <taxon>Janthinobacterium</taxon>
    </lineage>
</organism>
<dbReference type="Gene3D" id="3.40.50.1820">
    <property type="entry name" value="alpha/beta hydrolase"/>
    <property type="match status" value="1"/>
</dbReference>
<dbReference type="Pfam" id="PF00561">
    <property type="entry name" value="Abhydrolase_1"/>
    <property type="match status" value="1"/>
</dbReference>
<dbReference type="InterPro" id="IPR000639">
    <property type="entry name" value="Epox_hydrolase-like"/>
</dbReference>
<dbReference type="GO" id="GO:0016787">
    <property type="term" value="F:hydrolase activity"/>
    <property type="evidence" value="ECO:0007669"/>
    <property type="project" value="UniProtKB-KW"/>
</dbReference>
<keyword evidence="1" id="KW-0732">Signal</keyword>
<evidence type="ECO:0000259" key="2">
    <source>
        <dbReference type="Pfam" id="PF00561"/>
    </source>
</evidence>
<dbReference type="STRING" id="1349767.GJA_5333"/>
<dbReference type="EMBL" id="HG322949">
    <property type="protein sequence ID" value="CDG85929.1"/>
    <property type="molecule type" value="Genomic_DNA"/>
</dbReference>
<evidence type="ECO:0000313" key="3">
    <source>
        <dbReference type="EMBL" id="CDG85929.1"/>
    </source>
</evidence>
<gene>
    <name evidence="3" type="ORF">GJA_5333</name>
</gene>
<dbReference type="RefSeq" id="WP_038497713.1">
    <property type="nucleotide sequence ID" value="NZ_BCTH01000020.1"/>
</dbReference>